<dbReference type="STRING" id="416943.SAMN05445871_4751"/>
<reference evidence="8" key="1">
    <citation type="submission" date="2016-10" db="EMBL/GenBank/DDBJ databases">
        <authorList>
            <person name="Varghese N."/>
            <person name="Submissions S."/>
        </authorList>
    </citation>
    <scope>NUCLEOTIDE SEQUENCE [LARGE SCALE GENOMIC DNA]</scope>
    <source>
        <strain evidence="8">LMG 26416</strain>
    </source>
</reference>
<comment type="function">
    <text evidence="4">Part of a binding-protein-dependent transport system for aliphatic sulfonates. Putative binding protein.</text>
</comment>
<dbReference type="FunFam" id="3.40.190.10:FF:000050">
    <property type="entry name" value="Sulfonate ABC transporter substrate-binding protein"/>
    <property type="match status" value="1"/>
</dbReference>
<sequence length="334" mass="36694">MNDSSLSRRQLLRAAGGLLAGVAASSLLPVRAAEPRKLTRNTDTVRIGWGYGNLPDIARQRGVFEKTLAAKGIKVEWVGPFPNHAPSIQAVVGGSADFGFWGSTTPALAAMLAGSPIVFNAFDVYSPRSTAIIVKKSSGIRSVADLAGRKVAVNRSGLGEFLLIAALEKNHIDRDKVEFVYLNPPDAAPAFAQGRVDAWSMWSPAVDIARFSNDAVDIFNEGRDLDFLIDYSSLVTRRKFTEENSELIRAVIDAYYVEGAWQSAHSTEAELLAQKEARYPDPVRDYLTSLKRVNQFHEPDDAAFVAQLQRAADWLAERRIINSRIKVADYSIKV</sequence>
<dbReference type="SUPFAM" id="SSF53850">
    <property type="entry name" value="Periplasmic binding protein-like II"/>
    <property type="match status" value="1"/>
</dbReference>
<keyword evidence="8" id="KW-1185">Reference proteome</keyword>
<protein>
    <recommendedName>
        <fullName evidence="5">Putative aliphatic sulfonates-binding protein</fullName>
    </recommendedName>
</protein>
<dbReference type="InterPro" id="IPR001638">
    <property type="entry name" value="Solute-binding_3/MltF_N"/>
</dbReference>
<dbReference type="InterPro" id="IPR015168">
    <property type="entry name" value="SsuA/THI5"/>
</dbReference>
<dbReference type="PANTHER" id="PTHR30024">
    <property type="entry name" value="ALIPHATIC SULFONATES-BINDING PROTEIN-RELATED"/>
    <property type="match status" value="1"/>
</dbReference>
<evidence type="ECO:0000256" key="2">
    <source>
        <dbReference type="ARBA" id="ARBA00022448"/>
    </source>
</evidence>
<evidence type="ECO:0000256" key="5">
    <source>
        <dbReference type="ARBA" id="ARBA00070228"/>
    </source>
</evidence>
<evidence type="ECO:0000256" key="1">
    <source>
        <dbReference type="ARBA" id="ARBA00010742"/>
    </source>
</evidence>
<dbReference type="PROSITE" id="PS51318">
    <property type="entry name" value="TAT"/>
    <property type="match status" value="1"/>
</dbReference>
<comment type="similarity">
    <text evidence="1">Belongs to the bacterial solute-binding protein SsuA/TauA family.</text>
</comment>
<dbReference type="AlphaFoldDB" id="A0A1H7TSU0"/>
<keyword evidence="2" id="KW-0813">Transport</keyword>
<dbReference type="Proteomes" id="UP000199120">
    <property type="component" value="Unassembled WGS sequence"/>
</dbReference>
<keyword evidence="3" id="KW-0732">Signal</keyword>
<dbReference type="Pfam" id="PF09084">
    <property type="entry name" value="NMT1"/>
    <property type="match status" value="1"/>
</dbReference>
<proteinExistence type="inferred from homology"/>
<evidence type="ECO:0000259" key="6">
    <source>
        <dbReference type="SMART" id="SM00062"/>
    </source>
</evidence>
<organism evidence="7 8">
    <name type="scientific">Paraburkholderia caballeronis</name>
    <dbReference type="NCBI Taxonomy" id="416943"/>
    <lineage>
        <taxon>Bacteria</taxon>
        <taxon>Pseudomonadati</taxon>
        <taxon>Pseudomonadota</taxon>
        <taxon>Betaproteobacteria</taxon>
        <taxon>Burkholderiales</taxon>
        <taxon>Burkholderiaceae</taxon>
        <taxon>Paraburkholderia</taxon>
    </lineage>
</organism>
<dbReference type="Gene3D" id="3.40.190.10">
    <property type="entry name" value="Periplasmic binding protein-like II"/>
    <property type="match status" value="2"/>
</dbReference>
<dbReference type="EMBL" id="FOAJ01000016">
    <property type="protein sequence ID" value="SEL87516.1"/>
    <property type="molecule type" value="Genomic_DNA"/>
</dbReference>
<gene>
    <name evidence="7" type="ORF">SAMN05192542_11660</name>
</gene>
<name>A0A1H7TSU0_9BURK</name>
<dbReference type="RefSeq" id="WP_090549593.1">
    <property type="nucleotide sequence ID" value="NZ_FNSR01000002.1"/>
</dbReference>
<dbReference type="OrthoDB" id="286202at2"/>
<dbReference type="CDD" id="cd01008">
    <property type="entry name" value="PBP2_NrtA_SsuA_CpmA_like"/>
    <property type="match status" value="1"/>
</dbReference>
<accession>A0A1H7TSU0</accession>
<dbReference type="InterPro" id="IPR006311">
    <property type="entry name" value="TAT_signal"/>
</dbReference>
<evidence type="ECO:0000256" key="3">
    <source>
        <dbReference type="ARBA" id="ARBA00022729"/>
    </source>
</evidence>
<feature type="domain" description="Solute-binding protein family 3/N-terminal" evidence="6">
    <location>
        <begin position="44"/>
        <end position="269"/>
    </location>
</feature>
<evidence type="ECO:0000313" key="8">
    <source>
        <dbReference type="Proteomes" id="UP000199120"/>
    </source>
</evidence>
<evidence type="ECO:0000256" key="4">
    <source>
        <dbReference type="ARBA" id="ARBA00055538"/>
    </source>
</evidence>
<evidence type="ECO:0000313" key="7">
    <source>
        <dbReference type="EMBL" id="SEL87516.1"/>
    </source>
</evidence>
<dbReference type="SMART" id="SM00062">
    <property type="entry name" value="PBPb"/>
    <property type="match status" value="1"/>
</dbReference>
<dbReference type="PANTHER" id="PTHR30024:SF42">
    <property type="entry name" value="ALIPHATIC SULFONATES-BINDING PROTEIN-RELATED"/>
    <property type="match status" value="1"/>
</dbReference>